<dbReference type="PANTHER" id="PTHR47354:SF1">
    <property type="entry name" value="CARNITINE MONOOXYGENASE REDUCTASE SUBUNIT"/>
    <property type="match status" value="1"/>
</dbReference>
<evidence type="ECO:0000256" key="3">
    <source>
        <dbReference type="ARBA" id="ARBA00022723"/>
    </source>
</evidence>
<dbReference type="Gene3D" id="3.40.50.80">
    <property type="entry name" value="Nucleotide-binding domain of ferredoxin-NADP reductase (FNR) module"/>
    <property type="match status" value="1"/>
</dbReference>
<evidence type="ECO:0000259" key="7">
    <source>
        <dbReference type="PROSITE" id="PS51085"/>
    </source>
</evidence>
<dbReference type="PROSITE" id="PS00197">
    <property type="entry name" value="2FE2S_FER_1"/>
    <property type="match status" value="1"/>
</dbReference>
<protein>
    <submittedName>
        <fullName evidence="9">Oxidoreductase</fullName>
    </submittedName>
</protein>
<dbReference type="EMBL" id="JAGEPA010000001">
    <property type="protein sequence ID" value="MBO1434714.1"/>
    <property type="molecule type" value="Genomic_DNA"/>
</dbReference>
<dbReference type="InterPro" id="IPR017927">
    <property type="entry name" value="FAD-bd_FR_type"/>
</dbReference>
<dbReference type="PANTHER" id="PTHR47354">
    <property type="entry name" value="NADH OXIDOREDUCTASE HCR"/>
    <property type="match status" value="1"/>
</dbReference>
<dbReference type="Gene3D" id="3.10.20.30">
    <property type="match status" value="1"/>
</dbReference>
<keyword evidence="4" id="KW-0560">Oxidoreductase</keyword>
<evidence type="ECO:0000256" key="4">
    <source>
        <dbReference type="ARBA" id="ARBA00023002"/>
    </source>
</evidence>
<dbReference type="InterPro" id="IPR001041">
    <property type="entry name" value="2Fe-2S_ferredoxin-type"/>
</dbReference>
<keyword evidence="5" id="KW-0408">Iron</keyword>
<organism evidence="9 10">
    <name type="scientific">Bradyrhizobium quebecense</name>
    <dbReference type="NCBI Taxonomy" id="2748629"/>
    <lineage>
        <taxon>Bacteria</taxon>
        <taxon>Pseudomonadati</taxon>
        <taxon>Pseudomonadota</taxon>
        <taxon>Alphaproteobacteria</taxon>
        <taxon>Hyphomicrobiales</taxon>
        <taxon>Nitrobacteraceae</taxon>
        <taxon>Bradyrhizobium</taxon>
    </lineage>
</organism>
<keyword evidence="1" id="KW-0285">Flavoprotein</keyword>
<sequence>MDDEPRPSGHLEQSAKLINATVLRRSRETADVALLEIVASEPEKLPPFTAGAHVDLHLPNGLVRQYSICNDPAEDDLYRFGVLMAGRSRGGSRAVHALKAGDMIRIGRPRNHFELVETAKNTLLIGGGIGVTPLMAMSYRLHSIGVPFEFIYCARSRLNAAFHKRLSTAQFAGSVHWCFDKPDGSTGFDLQRLSVPDADTHLYVCGPRGFIDYVVGFANAAGWPQSNIHTEAFEPSVASKDDKEFTVVAQRSGKTLKVRSDQTIAQALLEAGIAVTVSCEQGICGTCLVPILDGEPDHRDRYQSELEHATNSFVALCCSRSKSDALVLDI</sequence>
<evidence type="ECO:0000256" key="2">
    <source>
        <dbReference type="ARBA" id="ARBA00022714"/>
    </source>
</evidence>
<dbReference type="InterPro" id="IPR039261">
    <property type="entry name" value="FNR_nucleotide-bd"/>
</dbReference>
<feature type="domain" description="2Fe-2S ferredoxin-type" evidence="7">
    <location>
        <begin position="243"/>
        <end position="330"/>
    </location>
</feature>
<gene>
    <name evidence="9" type="ORF">J4P68_36220</name>
</gene>
<dbReference type="CDD" id="cd00207">
    <property type="entry name" value="fer2"/>
    <property type="match status" value="1"/>
</dbReference>
<proteinExistence type="predicted"/>
<dbReference type="RefSeq" id="WP_207838139.1">
    <property type="nucleotide sequence ID" value="NZ_CP088282.1"/>
</dbReference>
<dbReference type="Pfam" id="PF00111">
    <property type="entry name" value="Fer2"/>
    <property type="match status" value="1"/>
</dbReference>
<dbReference type="PRINTS" id="PR00409">
    <property type="entry name" value="PHDIOXRDTASE"/>
</dbReference>
<dbReference type="SUPFAM" id="SSF63380">
    <property type="entry name" value="Riboflavin synthase domain-like"/>
    <property type="match status" value="1"/>
</dbReference>
<dbReference type="CDD" id="cd06185">
    <property type="entry name" value="PDR_like"/>
    <property type="match status" value="1"/>
</dbReference>
<name>A0ABS3MT91_9BRAD</name>
<reference evidence="9" key="1">
    <citation type="journal article" date="2021" name="Int. J. Syst. Evol. Microbiol.">
        <title>Bradyrhizobium septentrionale sp. nov. (sv. septentrionale) and Bradyrhizobium quebecense sp. nov. (sv. septentrionale) associated with legumes native to Canada possess rearranged symbiosis genes and numerous insertion sequences.</title>
        <authorList>
            <person name="Bromfield E.S.P."/>
            <person name="Cloutier S."/>
        </authorList>
    </citation>
    <scope>NUCLEOTIDE SEQUENCE</scope>
    <source>
        <strain evidence="9">12S5</strain>
    </source>
</reference>
<dbReference type="InterPro" id="IPR012675">
    <property type="entry name" value="Beta-grasp_dom_sf"/>
</dbReference>
<keyword evidence="6" id="KW-0411">Iron-sulfur</keyword>
<keyword evidence="10" id="KW-1185">Reference proteome</keyword>
<dbReference type="InterPro" id="IPR006058">
    <property type="entry name" value="2Fe2S_fd_BS"/>
</dbReference>
<dbReference type="SUPFAM" id="SSF54292">
    <property type="entry name" value="2Fe-2S ferredoxin-like"/>
    <property type="match status" value="1"/>
</dbReference>
<dbReference type="Gene3D" id="2.40.30.10">
    <property type="entry name" value="Translation factors"/>
    <property type="match status" value="1"/>
</dbReference>
<evidence type="ECO:0000313" key="9">
    <source>
        <dbReference type="EMBL" id="MBO1434714.1"/>
    </source>
</evidence>
<keyword evidence="2" id="KW-0001">2Fe-2S</keyword>
<keyword evidence="3" id="KW-0479">Metal-binding</keyword>
<comment type="caution">
    <text evidence="9">The sequence shown here is derived from an EMBL/GenBank/DDBJ whole genome shotgun (WGS) entry which is preliminary data.</text>
</comment>
<accession>A0ABS3MT91</accession>
<dbReference type="InterPro" id="IPR050415">
    <property type="entry name" value="MRET"/>
</dbReference>
<dbReference type="InterPro" id="IPR036010">
    <property type="entry name" value="2Fe-2S_ferredoxin-like_sf"/>
</dbReference>
<evidence type="ECO:0000256" key="6">
    <source>
        <dbReference type="ARBA" id="ARBA00023014"/>
    </source>
</evidence>
<evidence type="ECO:0000256" key="5">
    <source>
        <dbReference type="ARBA" id="ARBA00023004"/>
    </source>
</evidence>
<evidence type="ECO:0000313" key="10">
    <source>
        <dbReference type="Proteomes" id="UP000692816"/>
    </source>
</evidence>
<evidence type="ECO:0000256" key="1">
    <source>
        <dbReference type="ARBA" id="ARBA00022630"/>
    </source>
</evidence>
<dbReference type="InterPro" id="IPR017938">
    <property type="entry name" value="Riboflavin_synthase-like_b-brl"/>
</dbReference>
<evidence type="ECO:0000259" key="8">
    <source>
        <dbReference type="PROSITE" id="PS51384"/>
    </source>
</evidence>
<dbReference type="PROSITE" id="PS51384">
    <property type="entry name" value="FAD_FR"/>
    <property type="match status" value="1"/>
</dbReference>
<dbReference type="SUPFAM" id="SSF52343">
    <property type="entry name" value="Ferredoxin reductase-like, C-terminal NADP-linked domain"/>
    <property type="match status" value="1"/>
</dbReference>
<dbReference type="Proteomes" id="UP000692816">
    <property type="component" value="Unassembled WGS sequence"/>
</dbReference>
<dbReference type="PROSITE" id="PS51085">
    <property type="entry name" value="2FE2S_FER_2"/>
    <property type="match status" value="1"/>
</dbReference>
<feature type="domain" description="FAD-binding FR-type" evidence="8">
    <location>
        <begin position="15"/>
        <end position="116"/>
    </location>
</feature>